<dbReference type="PROSITE" id="PS00018">
    <property type="entry name" value="EF_HAND_1"/>
    <property type="match status" value="2"/>
</dbReference>
<dbReference type="VEuPathDB" id="VectorBase:MDOA001544"/>
<feature type="domain" description="EF-hand" evidence="4">
    <location>
        <begin position="109"/>
        <end position="144"/>
    </location>
</feature>
<dbReference type="GeneID" id="101901277"/>
<evidence type="ECO:0000313" key="5">
    <source>
        <dbReference type="EnsemblMetazoa" id="MDOA001544-PA"/>
    </source>
</evidence>
<dbReference type="eggNOG" id="KOG0032">
    <property type="taxonomic scope" value="Eukaryota"/>
</dbReference>
<dbReference type="InterPro" id="IPR011992">
    <property type="entry name" value="EF-hand-dom_pair"/>
</dbReference>
<keyword evidence="6" id="KW-1185">Reference proteome</keyword>
<dbReference type="Pfam" id="PF13499">
    <property type="entry name" value="EF-hand_7"/>
    <property type="match status" value="2"/>
</dbReference>
<dbReference type="EnsemblMetazoa" id="MDOA001544-RA">
    <property type="protein sequence ID" value="MDOA001544-PA"/>
    <property type="gene ID" value="MDOA001544"/>
</dbReference>
<evidence type="ECO:0000259" key="4">
    <source>
        <dbReference type="PROSITE" id="PS50222"/>
    </source>
</evidence>
<dbReference type="GO" id="GO:0005509">
    <property type="term" value="F:calcium ion binding"/>
    <property type="evidence" value="ECO:0007669"/>
    <property type="project" value="InterPro"/>
</dbReference>
<dbReference type="CDD" id="cd00051">
    <property type="entry name" value="EFh"/>
    <property type="match status" value="2"/>
</dbReference>
<dbReference type="OrthoDB" id="444540at2759"/>
<dbReference type="PANTHER" id="PTHR34524">
    <property type="entry name" value="CALCYPHOSIN"/>
    <property type="match status" value="1"/>
</dbReference>
<dbReference type="KEGG" id="mde:101901277"/>
<sequence length="244" mass="27525">MNDELFTKGWVPKLLLIVIFLLMSCRLSLQAKSISDFQQLEANIVNKSLAQLSAGDMDPITKLRALCLSRGATGINGLGRIFRNMDDDGSKALNEYEFTKGIKECGLDVSNEEIKEMFRSFDEDGSGSINMTEFLLKLRPPMSQARLAMIDKAFSKMDKTGDGVITLEDLKNVYTAREHPKFKSGEKTEDEILTDFLHNFEGGRGNLDGKVTKEEFINYYATISASIDNDEYFEFMMKKAYALE</sequence>
<dbReference type="SUPFAM" id="SSF47473">
    <property type="entry name" value="EF-hand"/>
    <property type="match status" value="1"/>
</dbReference>
<evidence type="ECO:0000313" key="6">
    <source>
        <dbReference type="Proteomes" id="UP001652621"/>
    </source>
</evidence>
<dbReference type="RefSeq" id="XP_011295252.1">
    <property type="nucleotide sequence ID" value="XM_011296950.2"/>
</dbReference>
<dbReference type="SMART" id="SM00054">
    <property type="entry name" value="EFh"/>
    <property type="match status" value="3"/>
</dbReference>
<evidence type="ECO:0000256" key="1">
    <source>
        <dbReference type="ARBA" id="ARBA00022723"/>
    </source>
</evidence>
<reference evidence="5" key="1">
    <citation type="submission" date="2020-05" db="UniProtKB">
        <authorList>
            <consortium name="EnsemblMetazoa"/>
        </authorList>
    </citation>
    <scope>IDENTIFICATION</scope>
    <source>
        <strain evidence="5">Aabys</strain>
    </source>
</reference>
<feature type="domain" description="EF-hand" evidence="4">
    <location>
        <begin position="73"/>
        <end position="108"/>
    </location>
</feature>
<dbReference type="Gene3D" id="1.10.238.10">
    <property type="entry name" value="EF-hand"/>
    <property type="match status" value="2"/>
</dbReference>
<evidence type="ECO:0000313" key="8">
    <source>
        <dbReference type="RefSeq" id="XP_011295252.1"/>
    </source>
</evidence>
<dbReference type="InterPro" id="IPR018247">
    <property type="entry name" value="EF_Hand_1_Ca_BS"/>
</dbReference>
<proteinExistence type="predicted"/>
<evidence type="ECO:0000313" key="7">
    <source>
        <dbReference type="RefSeq" id="XP_005190265.1"/>
    </source>
</evidence>
<dbReference type="AlphaFoldDB" id="A0A1I8M5V8"/>
<dbReference type="PANTHER" id="PTHR34524:SF6">
    <property type="entry name" value="CALCYPHOSINE LIKE"/>
    <property type="match status" value="1"/>
</dbReference>
<organism evidence="5">
    <name type="scientific">Musca domestica</name>
    <name type="common">House fly</name>
    <dbReference type="NCBI Taxonomy" id="7370"/>
    <lineage>
        <taxon>Eukaryota</taxon>
        <taxon>Metazoa</taxon>
        <taxon>Ecdysozoa</taxon>
        <taxon>Arthropoda</taxon>
        <taxon>Hexapoda</taxon>
        <taxon>Insecta</taxon>
        <taxon>Pterygota</taxon>
        <taxon>Neoptera</taxon>
        <taxon>Endopterygota</taxon>
        <taxon>Diptera</taxon>
        <taxon>Brachycera</taxon>
        <taxon>Muscomorpha</taxon>
        <taxon>Muscoidea</taxon>
        <taxon>Muscidae</taxon>
        <taxon>Musca</taxon>
    </lineage>
</organism>
<keyword evidence="3" id="KW-0106">Calcium</keyword>
<protein>
    <submittedName>
        <fullName evidence="7 8">Calcyphosin-like protein isoform X1</fullName>
    </submittedName>
</protein>
<dbReference type="Proteomes" id="UP001652621">
    <property type="component" value="Unplaced"/>
</dbReference>
<reference evidence="7 8" key="2">
    <citation type="submission" date="2025-04" db="UniProtKB">
        <authorList>
            <consortium name="RefSeq"/>
        </authorList>
    </citation>
    <scope>IDENTIFICATION</scope>
    <source>
        <strain evidence="7 8">Aabys</strain>
    </source>
</reference>
<evidence type="ECO:0000256" key="2">
    <source>
        <dbReference type="ARBA" id="ARBA00022737"/>
    </source>
</evidence>
<evidence type="ECO:0000256" key="3">
    <source>
        <dbReference type="ARBA" id="ARBA00022837"/>
    </source>
</evidence>
<dbReference type="PROSITE" id="PS50222">
    <property type="entry name" value="EF_HAND_2"/>
    <property type="match status" value="3"/>
</dbReference>
<keyword evidence="1" id="KW-0479">Metal-binding</keyword>
<keyword evidence="2" id="KW-0677">Repeat</keyword>
<dbReference type="InterPro" id="IPR002048">
    <property type="entry name" value="EF_hand_dom"/>
</dbReference>
<dbReference type="EnsemblMetazoa" id="MDOA001544-RD">
    <property type="protein sequence ID" value="MDOA001544-PD"/>
    <property type="gene ID" value="MDOA001544"/>
</dbReference>
<name>A0A1I8M5V8_MUSDO</name>
<dbReference type="STRING" id="7370.A0A1I8M5V8"/>
<dbReference type="RefSeq" id="XP_005190265.1">
    <property type="nucleotide sequence ID" value="XM_005190208.3"/>
</dbReference>
<accession>A0A1I8M5V8</accession>
<dbReference type="VEuPathDB" id="VectorBase:MDOMA2_019552"/>
<feature type="domain" description="EF-hand" evidence="4">
    <location>
        <begin position="145"/>
        <end position="180"/>
    </location>
</feature>
<gene>
    <name evidence="5" type="primary">101901277</name>
    <name evidence="7 8" type="synonym">LOC101901277</name>
</gene>
<dbReference type="InterPro" id="IPR051581">
    <property type="entry name" value="Ca-bind"/>
</dbReference>